<dbReference type="SUPFAM" id="SSF55874">
    <property type="entry name" value="ATPase domain of HSP90 chaperone/DNA topoisomerase II/histidine kinase"/>
    <property type="match status" value="1"/>
</dbReference>
<proteinExistence type="inferred from homology"/>
<keyword evidence="8" id="KW-0413">Isomerase</keyword>
<evidence type="ECO:0000256" key="6">
    <source>
        <dbReference type="ARBA" id="ARBA00023029"/>
    </source>
</evidence>
<comment type="similarity">
    <text evidence="2">Belongs to the type II topoisomerase GyrB family.</text>
</comment>
<keyword evidence="5" id="KW-0067">ATP-binding</keyword>
<dbReference type="PANTHER" id="PTHR45866">
    <property type="entry name" value="DNA GYRASE/TOPOISOMERASE SUBUNIT B"/>
    <property type="match status" value="1"/>
</dbReference>
<keyword evidence="6" id="KW-0799">Topoisomerase</keyword>
<dbReference type="EC" id="5.6.2.2" evidence="3"/>
<evidence type="ECO:0000256" key="1">
    <source>
        <dbReference type="ARBA" id="ARBA00000185"/>
    </source>
</evidence>
<dbReference type="GO" id="GO:0016747">
    <property type="term" value="F:acyltransferase activity, transferring groups other than amino-acyl groups"/>
    <property type="evidence" value="ECO:0007669"/>
    <property type="project" value="InterPro"/>
</dbReference>
<feature type="domain" description="N-acetyltransferase" evidence="9">
    <location>
        <begin position="1"/>
        <end position="138"/>
    </location>
</feature>
<organism evidence="10 11">
    <name type="scientific">Kribbella amoyensis</name>
    <dbReference type="NCBI Taxonomy" id="996641"/>
    <lineage>
        <taxon>Bacteria</taxon>
        <taxon>Bacillati</taxon>
        <taxon>Actinomycetota</taxon>
        <taxon>Actinomycetes</taxon>
        <taxon>Propionibacteriales</taxon>
        <taxon>Kribbellaceae</taxon>
        <taxon>Kribbella</taxon>
    </lineage>
</organism>
<keyword evidence="7" id="KW-0238">DNA-binding</keyword>
<name>A0A561B3M3_9ACTN</name>
<evidence type="ECO:0000256" key="8">
    <source>
        <dbReference type="ARBA" id="ARBA00023235"/>
    </source>
</evidence>
<comment type="caution">
    <text evidence="10">The sequence shown here is derived from an EMBL/GenBank/DDBJ whole genome shotgun (WGS) entry which is preliminary data.</text>
</comment>
<dbReference type="SUPFAM" id="SSF55729">
    <property type="entry name" value="Acyl-CoA N-acyltransferases (Nat)"/>
    <property type="match status" value="1"/>
</dbReference>
<dbReference type="InterPro" id="IPR036890">
    <property type="entry name" value="HATPase_C_sf"/>
</dbReference>
<dbReference type="GO" id="GO:0003918">
    <property type="term" value="F:DNA topoisomerase type II (double strand cut, ATP-hydrolyzing) activity"/>
    <property type="evidence" value="ECO:0007669"/>
    <property type="project" value="UniProtKB-EC"/>
</dbReference>
<dbReference type="CDD" id="cd04301">
    <property type="entry name" value="NAT_SF"/>
    <property type="match status" value="1"/>
</dbReference>
<reference evidence="10 11" key="1">
    <citation type="submission" date="2019-06" db="EMBL/GenBank/DDBJ databases">
        <title>Sequencing the genomes of 1000 actinobacteria strains.</title>
        <authorList>
            <person name="Klenk H.-P."/>
        </authorList>
    </citation>
    <scope>NUCLEOTIDE SEQUENCE [LARGE SCALE GENOMIC DNA]</scope>
    <source>
        <strain evidence="10 11">DSM 24683</strain>
    </source>
</reference>
<dbReference type="GO" id="GO:0005524">
    <property type="term" value="F:ATP binding"/>
    <property type="evidence" value="ECO:0007669"/>
    <property type="project" value="UniProtKB-KW"/>
</dbReference>
<keyword evidence="4" id="KW-0547">Nucleotide-binding</keyword>
<keyword evidence="10" id="KW-0808">Transferase</keyword>
<dbReference type="InterPro" id="IPR016181">
    <property type="entry name" value="Acyl_CoA_acyltransferase"/>
</dbReference>
<evidence type="ECO:0000256" key="4">
    <source>
        <dbReference type="ARBA" id="ARBA00022741"/>
    </source>
</evidence>
<dbReference type="EMBL" id="VIVK01000003">
    <property type="protein sequence ID" value="TWD73447.1"/>
    <property type="molecule type" value="Genomic_DNA"/>
</dbReference>
<sequence length="335" mass="36826">MPVDGDALVEDWREVHNAIIPTAPLSTDEVRERVQRNHLDVAYLGDTAVGCSTVRPPDGETDTVTVIARILPEYRRRGFGEQLYRRGLAKADELGATAVETVILATNEEGVYFAQRHGFVETERYVLDGDTIPFLTMRLSTHSWLSSTDTEHVAAIQREASRYAEGGVLHAALEVIAYALDEAREGTTDHVRVILHDDGSVSVEDNGRGTAVRFDAAGVPMVKPIMATKDLRFFEVADSPVLPDGRRRSGMSVVCALSEWVEHTNRRTEGSWTQRYEHGLPRGPLTKVDASGSTGTTIRFRPDPAVHGTEQPTLEALAEACSGFDATTPIDFLRD</sequence>
<dbReference type="Pfam" id="PF00583">
    <property type="entry name" value="Acetyltransf_1"/>
    <property type="match status" value="1"/>
</dbReference>
<evidence type="ECO:0000256" key="5">
    <source>
        <dbReference type="ARBA" id="ARBA00022840"/>
    </source>
</evidence>
<evidence type="ECO:0000256" key="2">
    <source>
        <dbReference type="ARBA" id="ARBA00010708"/>
    </source>
</evidence>
<gene>
    <name evidence="10" type="ORF">FB561_7338</name>
</gene>
<accession>A0A561B3M3</accession>
<evidence type="ECO:0000313" key="10">
    <source>
        <dbReference type="EMBL" id="TWD73447.1"/>
    </source>
</evidence>
<keyword evidence="11" id="KW-1185">Reference proteome</keyword>
<evidence type="ECO:0000259" key="9">
    <source>
        <dbReference type="PROSITE" id="PS51186"/>
    </source>
</evidence>
<protein>
    <recommendedName>
        <fullName evidence="3">DNA topoisomerase (ATP-hydrolyzing)</fullName>
        <ecNumber evidence="3">5.6.2.2</ecNumber>
    </recommendedName>
</protein>
<dbReference type="PANTHER" id="PTHR45866:SF1">
    <property type="entry name" value="DNA GYRASE SUBUNIT B, MITOCHONDRIAL"/>
    <property type="match status" value="1"/>
</dbReference>
<dbReference type="Gene3D" id="3.40.630.30">
    <property type="match status" value="1"/>
</dbReference>
<keyword evidence="10" id="KW-0418">Kinase</keyword>
<dbReference type="GO" id="GO:0003677">
    <property type="term" value="F:DNA binding"/>
    <property type="evidence" value="ECO:0007669"/>
    <property type="project" value="UniProtKB-KW"/>
</dbReference>
<dbReference type="Gene3D" id="3.30.565.10">
    <property type="entry name" value="Histidine kinase-like ATPase, C-terminal domain"/>
    <property type="match status" value="1"/>
</dbReference>
<comment type="catalytic activity">
    <reaction evidence="1">
        <text>ATP-dependent breakage, passage and rejoining of double-stranded DNA.</text>
        <dbReference type="EC" id="5.6.2.2"/>
    </reaction>
</comment>
<evidence type="ECO:0000256" key="3">
    <source>
        <dbReference type="ARBA" id="ARBA00012895"/>
    </source>
</evidence>
<dbReference type="PROSITE" id="PS51186">
    <property type="entry name" value="GNAT"/>
    <property type="match status" value="1"/>
</dbReference>
<evidence type="ECO:0000313" key="11">
    <source>
        <dbReference type="Proteomes" id="UP000318380"/>
    </source>
</evidence>
<dbReference type="InterPro" id="IPR000182">
    <property type="entry name" value="GNAT_dom"/>
</dbReference>
<dbReference type="GO" id="GO:0016301">
    <property type="term" value="F:kinase activity"/>
    <property type="evidence" value="ECO:0007669"/>
    <property type="project" value="UniProtKB-KW"/>
</dbReference>
<evidence type="ECO:0000256" key="7">
    <source>
        <dbReference type="ARBA" id="ARBA00023125"/>
    </source>
</evidence>
<dbReference type="AlphaFoldDB" id="A0A561B3M3"/>
<dbReference type="Proteomes" id="UP000318380">
    <property type="component" value="Unassembled WGS sequence"/>
</dbReference>